<feature type="transmembrane region" description="Helical" evidence="1">
    <location>
        <begin position="346"/>
        <end position="379"/>
    </location>
</feature>
<keyword evidence="1" id="KW-0812">Transmembrane</keyword>
<keyword evidence="1" id="KW-1133">Transmembrane helix</keyword>
<evidence type="ECO:0000313" key="2">
    <source>
        <dbReference type="EMBL" id="TWU37651.1"/>
    </source>
</evidence>
<dbReference type="AlphaFoldDB" id="A0A5C6DPS4"/>
<feature type="transmembrane region" description="Helical" evidence="1">
    <location>
        <begin position="265"/>
        <end position="285"/>
    </location>
</feature>
<feature type="transmembrane region" description="Helical" evidence="1">
    <location>
        <begin position="81"/>
        <end position="97"/>
    </location>
</feature>
<feature type="transmembrane region" description="Helical" evidence="1">
    <location>
        <begin position="305"/>
        <end position="325"/>
    </location>
</feature>
<organism evidence="2 3">
    <name type="scientific">Novipirellula aureliae</name>
    <dbReference type="NCBI Taxonomy" id="2527966"/>
    <lineage>
        <taxon>Bacteria</taxon>
        <taxon>Pseudomonadati</taxon>
        <taxon>Planctomycetota</taxon>
        <taxon>Planctomycetia</taxon>
        <taxon>Pirellulales</taxon>
        <taxon>Pirellulaceae</taxon>
        <taxon>Novipirellula</taxon>
    </lineage>
</organism>
<feature type="transmembrane region" description="Helical" evidence="1">
    <location>
        <begin position="221"/>
        <end position="244"/>
    </location>
</feature>
<feature type="transmembrane region" description="Helical" evidence="1">
    <location>
        <begin position="50"/>
        <end position="69"/>
    </location>
</feature>
<protein>
    <recommendedName>
        <fullName evidence="4">O-Antigen ligase</fullName>
    </recommendedName>
</protein>
<name>A0A5C6DPS4_9BACT</name>
<dbReference type="EMBL" id="SJPY01000007">
    <property type="protein sequence ID" value="TWU37651.1"/>
    <property type="molecule type" value="Genomic_DNA"/>
</dbReference>
<keyword evidence="1" id="KW-0472">Membrane</keyword>
<feature type="transmembrane region" description="Helical" evidence="1">
    <location>
        <begin position="198"/>
        <end position="215"/>
    </location>
</feature>
<reference evidence="2 3" key="1">
    <citation type="submission" date="2019-02" db="EMBL/GenBank/DDBJ databases">
        <title>Deep-cultivation of Planctomycetes and their phenomic and genomic characterization uncovers novel biology.</title>
        <authorList>
            <person name="Wiegand S."/>
            <person name="Jogler M."/>
            <person name="Boedeker C."/>
            <person name="Pinto D."/>
            <person name="Vollmers J."/>
            <person name="Rivas-Marin E."/>
            <person name="Kohn T."/>
            <person name="Peeters S.H."/>
            <person name="Heuer A."/>
            <person name="Rast P."/>
            <person name="Oberbeckmann S."/>
            <person name="Bunk B."/>
            <person name="Jeske O."/>
            <person name="Meyerdierks A."/>
            <person name="Storesund J.E."/>
            <person name="Kallscheuer N."/>
            <person name="Luecker S."/>
            <person name="Lage O.M."/>
            <person name="Pohl T."/>
            <person name="Merkel B.J."/>
            <person name="Hornburger P."/>
            <person name="Mueller R.-W."/>
            <person name="Bruemmer F."/>
            <person name="Labrenz M."/>
            <person name="Spormann A.M."/>
            <person name="Op Den Camp H."/>
            <person name="Overmann J."/>
            <person name="Amann R."/>
            <person name="Jetten M.S.M."/>
            <person name="Mascher T."/>
            <person name="Medema M.H."/>
            <person name="Devos D.P."/>
            <person name="Kaster A.-K."/>
            <person name="Ovreas L."/>
            <person name="Rohde M."/>
            <person name="Galperin M.Y."/>
            <person name="Jogler C."/>
        </authorList>
    </citation>
    <scope>NUCLEOTIDE SEQUENCE [LARGE SCALE GENOMIC DNA]</scope>
    <source>
        <strain evidence="2 3">Q31b</strain>
    </source>
</reference>
<dbReference type="Proteomes" id="UP000315471">
    <property type="component" value="Unassembled WGS sequence"/>
</dbReference>
<evidence type="ECO:0008006" key="4">
    <source>
        <dbReference type="Google" id="ProtNLM"/>
    </source>
</evidence>
<evidence type="ECO:0000256" key="1">
    <source>
        <dbReference type="SAM" id="Phobius"/>
    </source>
</evidence>
<keyword evidence="3" id="KW-1185">Reference proteome</keyword>
<feature type="transmembrane region" description="Helical" evidence="1">
    <location>
        <begin position="20"/>
        <end position="38"/>
    </location>
</feature>
<gene>
    <name evidence="2" type="ORF">Q31b_44390</name>
</gene>
<evidence type="ECO:0000313" key="3">
    <source>
        <dbReference type="Proteomes" id="UP000315471"/>
    </source>
</evidence>
<comment type="caution">
    <text evidence="2">The sequence shown here is derived from an EMBL/GenBank/DDBJ whole genome shotgun (WGS) entry which is preliminary data.</text>
</comment>
<proteinExistence type="predicted"/>
<sequence>MFGVEQFFQTRSAIFLDRSSLVNLGVGIVTAFAAFCWLSRNEFRFNLDKTQAAAILLILFSQASRFWTIAPEEFAQYYGRAPLPYYVLYLLVAPILSQSKNGIRDGVQAAIYIGVPLVIVISFFVEWHVRGISLARPVMHHGSLKWFTPPLALADTASYIAIFCVILRPKNSLWKMVHLATFALACNIVFRTQSRGQLVSLAVVILTFYPIANQVSQARTYLLTLAGFIAGGLVLYLTFSFLGLGEVNRWNEVSMRRGFEGRAEMVMLLFKAWSESDFFHLLFGLGSAAGWKTSGFDVHNLSVEILGELGIIGFSIYLYICVQAFSNAIKIIGKLKHYPEMRREAVILIALFTYSCILSLKSVALFSTAPLMFFFAIALSQLEKHSREFTFERIRWKQLLSVT</sequence>
<feature type="transmembrane region" description="Helical" evidence="1">
    <location>
        <begin position="147"/>
        <end position="167"/>
    </location>
</feature>
<feature type="transmembrane region" description="Helical" evidence="1">
    <location>
        <begin position="109"/>
        <end position="127"/>
    </location>
</feature>
<accession>A0A5C6DPS4</accession>